<evidence type="ECO:0000313" key="4">
    <source>
        <dbReference type="Proteomes" id="UP000642468"/>
    </source>
</evidence>
<dbReference type="Gene3D" id="1.20.5.170">
    <property type="match status" value="1"/>
</dbReference>
<evidence type="ECO:0000256" key="2">
    <source>
        <dbReference type="SAM" id="Phobius"/>
    </source>
</evidence>
<proteinExistence type="predicted"/>
<dbReference type="RefSeq" id="WP_190786033.1">
    <property type="nucleotide sequence ID" value="NZ_JACWZZ010000005.1"/>
</dbReference>
<protein>
    <submittedName>
        <fullName evidence="3">Uncharacterized protein</fullName>
    </submittedName>
</protein>
<sequence length="266" mass="30452">MRIILCIATSLLLTVGMYDVKGQAAVPVSPSQGQVAELKRENIRLKEDLAQLREDVDRLKQIHSEDNARAKEQQKEISDDVKDIKPFAEYWKLFLLSIVGVGSLWGLWIYFKTIPAIAKKEFEARMSSIFQDKADDLYALMSGYDLDQAIKKKYKIVLLSHMDDGYHRTLLTENGFEVEYHPRIASLSEANTFASIQPENVVIINNEDGHWDPEQVQTFINGVPNHCFYIGKHHVPIQGEALHRFAAVNFRAQFIGNLMNVLRYRS</sequence>
<organism evidence="3 4">
    <name type="scientific">Hymenobacter duratus</name>
    <dbReference type="NCBI Taxonomy" id="2771356"/>
    <lineage>
        <taxon>Bacteria</taxon>
        <taxon>Pseudomonadati</taxon>
        <taxon>Bacteroidota</taxon>
        <taxon>Cytophagia</taxon>
        <taxon>Cytophagales</taxon>
        <taxon>Hymenobacteraceae</taxon>
        <taxon>Hymenobacter</taxon>
    </lineage>
</organism>
<accession>A0ABR8JJT5</accession>
<keyword evidence="2" id="KW-0472">Membrane</keyword>
<evidence type="ECO:0000256" key="1">
    <source>
        <dbReference type="SAM" id="Coils"/>
    </source>
</evidence>
<feature type="transmembrane region" description="Helical" evidence="2">
    <location>
        <begin position="90"/>
        <end position="111"/>
    </location>
</feature>
<keyword evidence="2" id="KW-0812">Transmembrane</keyword>
<keyword evidence="4" id="KW-1185">Reference proteome</keyword>
<reference evidence="3 4" key="1">
    <citation type="submission" date="2020-09" db="EMBL/GenBank/DDBJ databases">
        <authorList>
            <person name="Kim M.K."/>
        </authorList>
    </citation>
    <scope>NUCLEOTIDE SEQUENCE [LARGE SCALE GENOMIC DNA]</scope>
    <source>
        <strain evidence="3 4">BT646</strain>
    </source>
</reference>
<evidence type="ECO:0000313" key="3">
    <source>
        <dbReference type="EMBL" id="MBD2717105.1"/>
    </source>
</evidence>
<gene>
    <name evidence="3" type="ORF">IC231_18815</name>
</gene>
<keyword evidence="1" id="KW-0175">Coiled coil</keyword>
<dbReference type="EMBL" id="JACWZZ010000005">
    <property type="protein sequence ID" value="MBD2717105.1"/>
    <property type="molecule type" value="Genomic_DNA"/>
</dbReference>
<keyword evidence="2" id="KW-1133">Transmembrane helix</keyword>
<name>A0ABR8JJT5_9BACT</name>
<dbReference type="Proteomes" id="UP000642468">
    <property type="component" value="Unassembled WGS sequence"/>
</dbReference>
<feature type="coiled-coil region" evidence="1">
    <location>
        <begin position="35"/>
        <end position="76"/>
    </location>
</feature>
<comment type="caution">
    <text evidence="3">The sequence shown here is derived from an EMBL/GenBank/DDBJ whole genome shotgun (WGS) entry which is preliminary data.</text>
</comment>